<sequence>MTLELSNQSNMDFLCCLCDNDRAPALSPHHTNGVITEKPSPYPPIHRTVEETAENIIDILLAAEKSGPLLSAKLDDAVFATGWSEWLAKNILKKLEEVLRDGREKMGPAMAEAYDQASKAAEITFTDLFGYVKEHPVEIAATVLLSLLAFGVLVRLMPVALELLGFGELGPTTGTFASWWQSTYRGYVPAESLFSFFQRLGMTWTKV</sequence>
<evidence type="ECO:0000256" key="5">
    <source>
        <dbReference type="ARBA" id="ARBA00023136"/>
    </source>
</evidence>
<evidence type="ECO:0000256" key="2">
    <source>
        <dbReference type="ARBA" id="ARBA00007262"/>
    </source>
</evidence>
<keyword evidence="4" id="KW-1133">Transmembrane helix</keyword>
<evidence type="ECO:0000313" key="7">
    <source>
        <dbReference type="Proteomes" id="UP000826573"/>
    </source>
</evidence>
<comment type="subcellular location">
    <subcellularLocation>
        <location evidence="1">Membrane</location>
        <topology evidence="1">Multi-pass membrane protein</topology>
    </subcellularLocation>
</comment>
<keyword evidence="3" id="KW-0812">Transmembrane</keyword>
<name>A0A9P8KTH4_9HYPO</name>
<protein>
    <recommendedName>
        <fullName evidence="8">Lincomycin-condensing protein lmbA</fullName>
    </recommendedName>
</protein>
<reference evidence="6 7" key="1">
    <citation type="submission" date="2021-08" db="EMBL/GenBank/DDBJ databases">
        <title>The highly contiguous genome resource for Trichoderma semiorbis FJ059, a fungal antagonistic to plant pathogens.</title>
        <authorList>
            <person name="Liu T."/>
        </authorList>
    </citation>
    <scope>NUCLEOTIDE SEQUENCE [LARGE SCALE GENOMIC DNA]</scope>
    <source>
        <strain evidence="6 7">FJ059</strain>
    </source>
</reference>
<organism evidence="6 7">
    <name type="scientific">Trichoderma semiorbis</name>
    <dbReference type="NCBI Taxonomy" id="1491008"/>
    <lineage>
        <taxon>Eukaryota</taxon>
        <taxon>Fungi</taxon>
        <taxon>Dikarya</taxon>
        <taxon>Ascomycota</taxon>
        <taxon>Pezizomycotina</taxon>
        <taxon>Sordariomycetes</taxon>
        <taxon>Hypocreomycetidae</taxon>
        <taxon>Hypocreales</taxon>
        <taxon>Hypocreaceae</taxon>
        <taxon>Trichoderma</taxon>
    </lineage>
</organism>
<dbReference type="AlphaFoldDB" id="A0A9P8KTH4"/>
<dbReference type="Proteomes" id="UP000826573">
    <property type="component" value="Unassembled WGS sequence"/>
</dbReference>
<keyword evidence="5" id="KW-0472">Membrane</keyword>
<comment type="caution">
    <text evidence="6">The sequence shown here is derived from an EMBL/GenBank/DDBJ whole genome shotgun (WGS) entry which is preliminary data.</text>
</comment>
<dbReference type="Gene3D" id="6.10.110.10">
    <property type="match status" value="1"/>
</dbReference>
<evidence type="ECO:0000256" key="1">
    <source>
        <dbReference type="ARBA" id="ARBA00004141"/>
    </source>
</evidence>
<evidence type="ECO:0000256" key="3">
    <source>
        <dbReference type="ARBA" id="ARBA00022692"/>
    </source>
</evidence>
<evidence type="ECO:0000256" key="4">
    <source>
        <dbReference type="ARBA" id="ARBA00022989"/>
    </source>
</evidence>
<dbReference type="Pfam" id="PF06140">
    <property type="entry name" value="Ifi-6-16"/>
    <property type="match status" value="1"/>
</dbReference>
<dbReference type="EMBL" id="JAIMJC010000004">
    <property type="protein sequence ID" value="KAH0525921.1"/>
    <property type="molecule type" value="Genomic_DNA"/>
</dbReference>
<accession>A0A9P8KTH4</accession>
<dbReference type="InterPro" id="IPR009311">
    <property type="entry name" value="IFI6/IFI27-like"/>
</dbReference>
<proteinExistence type="inferred from homology"/>
<keyword evidence="7" id="KW-1185">Reference proteome</keyword>
<evidence type="ECO:0008006" key="8">
    <source>
        <dbReference type="Google" id="ProtNLM"/>
    </source>
</evidence>
<dbReference type="InterPro" id="IPR038213">
    <property type="entry name" value="IFI6/IFI27-like_sf"/>
</dbReference>
<evidence type="ECO:0000313" key="6">
    <source>
        <dbReference type="EMBL" id="KAH0525921.1"/>
    </source>
</evidence>
<comment type="similarity">
    <text evidence="2">Belongs to the IFI6/IFI27 family.</text>
</comment>
<dbReference type="GO" id="GO:0016020">
    <property type="term" value="C:membrane"/>
    <property type="evidence" value="ECO:0007669"/>
    <property type="project" value="UniProtKB-SubCell"/>
</dbReference>
<gene>
    <name evidence="6" type="ORF">TsFJ059_009319</name>
</gene>